<dbReference type="KEGG" id="msx:AU14_07370"/>
<evidence type="ECO:0008006" key="3">
    <source>
        <dbReference type="Google" id="ProtNLM"/>
    </source>
</evidence>
<dbReference type="InterPro" id="IPR038765">
    <property type="entry name" value="Papain-like_cys_pep_sf"/>
</dbReference>
<dbReference type="RefSeq" id="WP_041339886.1">
    <property type="nucleotide sequence ID" value="NZ_CP007151.1"/>
</dbReference>
<dbReference type="AlphaFoldDB" id="W5YHD1"/>
<dbReference type="OrthoDB" id="1550427at2"/>
<evidence type="ECO:0000313" key="1">
    <source>
        <dbReference type="EMBL" id="AHI28491.1"/>
    </source>
</evidence>
<gene>
    <name evidence="1" type="ORF">AU14_07370</name>
</gene>
<dbReference type="EMBL" id="CP007151">
    <property type="protein sequence ID" value="AHI28491.1"/>
    <property type="molecule type" value="Genomic_DNA"/>
</dbReference>
<dbReference type="Gene3D" id="3.90.1720.10">
    <property type="entry name" value="endopeptidase domain like (from Nostoc punctiforme)"/>
    <property type="match status" value="1"/>
</dbReference>
<proteinExistence type="predicted"/>
<keyword evidence="2" id="KW-1185">Reference proteome</keyword>
<dbReference type="SUPFAM" id="SSF54001">
    <property type="entry name" value="Cysteine proteinases"/>
    <property type="match status" value="1"/>
</dbReference>
<name>W5YHD1_9GAMM</name>
<reference evidence="1 2" key="1">
    <citation type="journal article" date="2014" name="Genome Announc.">
        <title>Draft Genome Sequences of Marinobacter similis A3d10T and Marinobacter salarius R9SW1T.</title>
        <authorList>
            <person name="Ivanova E.P."/>
            <person name="Ng H.J."/>
            <person name="Webb H.K."/>
            <person name="Feng G."/>
            <person name="Oshima K."/>
            <person name="Hattori M."/>
            <person name="Ohkuma M."/>
            <person name="Sergeev A.F."/>
            <person name="Mikhailov V.V."/>
            <person name="Crawford R.J."/>
            <person name="Sawabe T."/>
        </authorList>
    </citation>
    <scope>NUCLEOTIDE SEQUENCE [LARGE SCALE GENOMIC DNA]</scope>
    <source>
        <strain evidence="1 2">A3d10</strain>
    </source>
</reference>
<dbReference type="HOGENOM" id="CLU_067303_0_0_6"/>
<dbReference type="STRING" id="1420916.AU14_07370"/>
<evidence type="ECO:0000313" key="2">
    <source>
        <dbReference type="Proteomes" id="UP000061489"/>
    </source>
</evidence>
<sequence>MGSILRWLSGWLARYLTKQITENSIPTSTYRQLEQALQPADVLLVEGDTRISVAIKYLTQSTWSHSALYLGPDAGLGQSDTGEPNVLIEADLEQGIRALPLSYYRHSHTRICRPVGLNSDDIQKLTGFALSRLGNTYDLKNVFDLARYLLPTPPVPTQYRHRLLAFGSGDPTRAICSTFLAEAFQQLRYPILPLIRMVPADDPDCADCTRVAYRVRHHSLFTPRDFDASPFFQIIKPTLPPGFDYHGLAWEDRSQQPPQMP</sequence>
<accession>W5YHD1</accession>
<organism evidence="1 2">
    <name type="scientific">Marinobacter similis</name>
    <dbReference type="NCBI Taxonomy" id="1420916"/>
    <lineage>
        <taxon>Bacteria</taxon>
        <taxon>Pseudomonadati</taxon>
        <taxon>Pseudomonadota</taxon>
        <taxon>Gammaproteobacteria</taxon>
        <taxon>Pseudomonadales</taxon>
        <taxon>Marinobacteraceae</taxon>
        <taxon>Marinobacter</taxon>
    </lineage>
</organism>
<protein>
    <recommendedName>
        <fullName evidence="3">Lipo-like protein</fullName>
    </recommendedName>
</protein>
<dbReference type="Proteomes" id="UP000061489">
    <property type="component" value="Chromosome"/>
</dbReference>